<evidence type="ECO:0000256" key="3">
    <source>
        <dbReference type="ARBA" id="ARBA00004370"/>
    </source>
</evidence>
<evidence type="ECO:0000313" key="7">
    <source>
        <dbReference type="EMBL" id="KZZ94219.1"/>
    </source>
</evidence>
<gene>
    <name evidence="7" type="ORF">AAL_05186</name>
</gene>
<dbReference type="InterPro" id="IPR029058">
    <property type="entry name" value="AB_hydrolase_fold"/>
</dbReference>
<accession>A0A168AQT8</accession>
<proteinExistence type="predicted"/>
<sequence>MHPSADVVARYGCSAVYKHPAAKVDIVLVHGLNGDPVKTWTSTGGVFWPSDLLPAALASHDDGDDEDGEKTTRPPACNIITYGYNADVFSTRHGTGSPSDNFIHQHAQTLVADLTMFRRAADTLRNPIVWVAHSLGGIVVKRALLYSNDVRHAPPAHHHHGGGDDDVRAVFLSTYAVVFLGTPHLGAGSAVGGWACVLQRIVDAVLPRRLFHSEPVLLRALRRDNETLADINCHFLHVYQRFRVHMVHECHKTDVKGTKITIVDADSASPQLPGVTYYGIEASHAEMCKFASPHAPGFRTMVTDIRQWLLDAPAVVAVRWAFEDREKRARALGDALECISPLFLPRASPSRLPSAALTPDSIAPTMFSLSNISALSLSTPHATAPRVARPASPDAMSLRSEASTLVDEIVDQLYKLHA</sequence>
<keyword evidence="4" id="KW-0256">Endoplasmic reticulum</keyword>
<protein>
    <submittedName>
        <fullName evidence="7">LipA and NB-ARC domain protein</fullName>
    </submittedName>
</protein>
<evidence type="ECO:0000256" key="4">
    <source>
        <dbReference type="ARBA" id="ARBA00022824"/>
    </source>
</evidence>
<dbReference type="Proteomes" id="UP000078544">
    <property type="component" value="Unassembled WGS sequence"/>
</dbReference>
<keyword evidence="5" id="KW-0496">Mitochondrion</keyword>
<evidence type="ECO:0000256" key="6">
    <source>
        <dbReference type="ARBA" id="ARBA00023136"/>
    </source>
</evidence>
<evidence type="ECO:0000256" key="2">
    <source>
        <dbReference type="ARBA" id="ARBA00004240"/>
    </source>
</evidence>
<comment type="caution">
    <text evidence="7">The sequence shown here is derived from an EMBL/GenBank/DDBJ whole genome shotgun (WGS) entry which is preliminary data.</text>
</comment>
<evidence type="ECO:0000313" key="8">
    <source>
        <dbReference type="Proteomes" id="UP000078544"/>
    </source>
</evidence>
<evidence type="ECO:0000256" key="1">
    <source>
        <dbReference type="ARBA" id="ARBA00004173"/>
    </source>
</evidence>
<dbReference type="GO" id="GO:0016020">
    <property type="term" value="C:membrane"/>
    <property type="evidence" value="ECO:0007669"/>
    <property type="project" value="UniProtKB-SubCell"/>
</dbReference>
<dbReference type="SUPFAM" id="SSF53474">
    <property type="entry name" value="alpha/beta-Hydrolases"/>
    <property type="match status" value="1"/>
</dbReference>
<dbReference type="GO" id="GO:0005739">
    <property type="term" value="C:mitochondrion"/>
    <property type="evidence" value="ECO:0007669"/>
    <property type="project" value="UniProtKB-SubCell"/>
</dbReference>
<name>A0A168AQT8_9HYPO</name>
<keyword evidence="6" id="KW-0472">Membrane</keyword>
<dbReference type="Gene3D" id="3.40.50.1820">
    <property type="entry name" value="alpha/beta hydrolase"/>
    <property type="match status" value="1"/>
</dbReference>
<dbReference type="EMBL" id="AZGY01000011">
    <property type="protein sequence ID" value="KZZ94219.1"/>
    <property type="molecule type" value="Genomic_DNA"/>
</dbReference>
<dbReference type="AlphaFoldDB" id="A0A168AQT8"/>
<comment type="subcellular location">
    <subcellularLocation>
        <location evidence="2">Endoplasmic reticulum</location>
    </subcellularLocation>
    <subcellularLocation>
        <location evidence="3">Membrane</location>
    </subcellularLocation>
    <subcellularLocation>
        <location evidence="1">Mitochondrion</location>
    </subcellularLocation>
</comment>
<dbReference type="OrthoDB" id="7464126at2759"/>
<reference evidence="7 8" key="1">
    <citation type="journal article" date="2016" name="Genome Biol. Evol.">
        <title>Divergent and convergent evolution of fungal pathogenicity.</title>
        <authorList>
            <person name="Shang Y."/>
            <person name="Xiao G."/>
            <person name="Zheng P."/>
            <person name="Cen K."/>
            <person name="Zhan S."/>
            <person name="Wang C."/>
        </authorList>
    </citation>
    <scope>NUCLEOTIDE SEQUENCE [LARGE SCALE GENOMIC DNA]</scope>
    <source>
        <strain evidence="7 8">RCEF 2490</strain>
    </source>
</reference>
<dbReference type="PANTHER" id="PTHR48182:SF2">
    <property type="entry name" value="PROTEIN SERAC1"/>
    <property type="match status" value="1"/>
</dbReference>
<keyword evidence="8" id="KW-1185">Reference proteome</keyword>
<dbReference type="GO" id="GO:0005783">
    <property type="term" value="C:endoplasmic reticulum"/>
    <property type="evidence" value="ECO:0007669"/>
    <property type="project" value="UniProtKB-SubCell"/>
</dbReference>
<dbReference type="InterPro" id="IPR052374">
    <property type="entry name" value="SERAC1"/>
</dbReference>
<organism evidence="7 8">
    <name type="scientific">Moelleriella libera RCEF 2490</name>
    <dbReference type="NCBI Taxonomy" id="1081109"/>
    <lineage>
        <taxon>Eukaryota</taxon>
        <taxon>Fungi</taxon>
        <taxon>Dikarya</taxon>
        <taxon>Ascomycota</taxon>
        <taxon>Pezizomycotina</taxon>
        <taxon>Sordariomycetes</taxon>
        <taxon>Hypocreomycetidae</taxon>
        <taxon>Hypocreales</taxon>
        <taxon>Clavicipitaceae</taxon>
        <taxon>Moelleriella</taxon>
    </lineage>
</organism>
<dbReference type="PANTHER" id="PTHR48182">
    <property type="entry name" value="PROTEIN SERAC1"/>
    <property type="match status" value="1"/>
</dbReference>
<evidence type="ECO:0000256" key="5">
    <source>
        <dbReference type="ARBA" id="ARBA00023128"/>
    </source>
</evidence>